<dbReference type="RefSeq" id="WP_174139928.1">
    <property type="nucleotide sequence ID" value="NZ_JABUFE010000018.1"/>
</dbReference>
<accession>A0ABX2IV39</accession>
<keyword evidence="2" id="KW-1185">Reference proteome</keyword>
<evidence type="ECO:0000313" key="1">
    <source>
        <dbReference type="EMBL" id="NSX56777.1"/>
    </source>
</evidence>
<comment type="caution">
    <text evidence="1">The sequence shown here is derived from an EMBL/GenBank/DDBJ whole genome shotgun (WGS) entry which is preliminary data.</text>
</comment>
<gene>
    <name evidence="1" type="ORF">HRQ87_18495</name>
</gene>
<sequence length="176" mass="18042">MSITSVNANMNTPTAPAAGAGKFSDALNASASGEMQIAQGYPGLTLPASNPKLDAISNAINAAGFIGTILNKNRLESDLRSTLPNAINKLEGAPEGSVVRIDIQMSSDGSTYLGMSAGKAEPAAIYRGGGADNLNAPGQQTVSFFIHNSKNSSPNIGGDPVASLKDARELLRALNR</sequence>
<dbReference type="Proteomes" id="UP000777935">
    <property type="component" value="Unassembled WGS sequence"/>
</dbReference>
<organism evidence="1 2">
    <name type="scientific">Parasulfitobacter algicola</name>
    <dbReference type="NCBI Taxonomy" id="2614809"/>
    <lineage>
        <taxon>Bacteria</taxon>
        <taxon>Pseudomonadati</taxon>
        <taxon>Pseudomonadota</taxon>
        <taxon>Alphaproteobacteria</taxon>
        <taxon>Rhodobacterales</taxon>
        <taxon>Roseobacteraceae</taxon>
        <taxon>Parasulfitobacter</taxon>
    </lineage>
</organism>
<name>A0ABX2IV39_9RHOB</name>
<reference evidence="1 2" key="1">
    <citation type="submission" date="2020-06" db="EMBL/GenBank/DDBJ databases">
        <title>Sulfitobacter algicola sp. nov., isolated from green algae.</title>
        <authorList>
            <person name="Wang C."/>
        </authorList>
    </citation>
    <scope>NUCLEOTIDE SEQUENCE [LARGE SCALE GENOMIC DNA]</scope>
    <source>
        <strain evidence="1 2">1151</strain>
    </source>
</reference>
<dbReference type="EMBL" id="JABUFE010000018">
    <property type="protein sequence ID" value="NSX56777.1"/>
    <property type="molecule type" value="Genomic_DNA"/>
</dbReference>
<protein>
    <submittedName>
        <fullName evidence="1">Uncharacterized protein</fullName>
    </submittedName>
</protein>
<evidence type="ECO:0000313" key="2">
    <source>
        <dbReference type="Proteomes" id="UP000777935"/>
    </source>
</evidence>
<proteinExistence type="predicted"/>